<dbReference type="InterPro" id="IPR002052">
    <property type="entry name" value="DNA_methylase_N6_adenine_CS"/>
</dbReference>
<protein>
    <recommendedName>
        <fullName evidence="1">site-specific DNA-methyltransferase (adenine-specific)</fullName>
        <ecNumber evidence="1">2.1.1.72</ecNumber>
    </recommendedName>
</protein>
<evidence type="ECO:0000256" key="7">
    <source>
        <dbReference type="ARBA" id="ARBA00047942"/>
    </source>
</evidence>
<evidence type="ECO:0000313" key="11">
    <source>
        <dbReference type="Proteomes" id="UP000183967"/>
    </source>
</evidence>
<dbReference type="Proteomes" id="UP000183967">
    <property type="component" value="Unassembled WGS sequence"/>
</dbReference>
<dbReference type="Gene3D" id="3.40.50.150">
    <property type="entry name" value="Vaccinia Virus protein VP39"/>
    <property type="match status" value="1"/>
</dbReference>
<evidence type="ECO:0000259" key="8">
    <source>
        <dbReference type="Pfam" id="PF07669"/>
    </source>
</evidence>
<evidence type="ECO:0000256" key="1">
    <source>
        <dbReference type="ARBA" id="ARBA00011900"/>
    </source>
</evidence>
<dbReference type="PANTHER" id="PTHR33841">
    <property type="entry name" value="DNA METHYLTRANSFERASE YEEA-RELATED"/>
    <property type="match status" value="1"/>
</dbReference>
<dbReference type="EMBL" id="FQXO01000005">
    <property type="protein sequence ID" value="SHH23314.1"/>
    <property type="molecule type" value="Genomic_DNA"/>
</dbReference>
<dbReference type="EC" id="2.1.1.72" evidence="1"/>
<keyword evidence="4" id="KW-0949">S-adenosyl-L-methionine</keyword>
<dbReference type="PROSITE" id="PS00092">
    <property type="entry name" value="N6_MTASE"/>
    <property type="match status" value="1"/>
</dbReference>
<dbReference type="InterPro" id="IPR029063">
    <property type="entry name" value="SAM-dependent_MTases_sf"/>
</dbReference>
<dbReference type="Pfam" id="PF07669">
    <property type="entry name" value="Eco57I"/>
    <property type="match status" value="1"/>
</dbReference>
<dbReference type="InterPro" id="IPR023135">
    <property type="entry name" value="N6_DNA_MeTrfase_TaqI_C"/>
</dbReference>
<keyword evidence="11" id="KW-1185">Reference proteome</keyword>
<keyword evidence="5" id="KW-0680">Restriction system</keyword>
<gene>
    <name evidence="10" type="ORF">SAMN02745135_00147</name>
</gene>
<evidence type="ECO:0000256" key="2">
    <source>
        <dbReference type="ARBA" id="ARBA00022603"/>
    </source>
</evidence>
<evidence type="ECO:0000313" key="10">
    <source>
        <dbReference type="EMBL" id="SHH23314.1"/>
    </source>
</evidence>
<dbReference type="OrthoDB" id="9815272at2"/>
<dbReference type="InterPro" id="IPR025931">
    <property type="entry name" value="TaqI_C"/>
</dbReference>
<dbReference type="GO" id="GO:0009007">
    <property type="term" value="F:site-specific DNA-methyltransferase (adenine-specific) activity"/>
    <property type="evidence" value="ECO:0007669"/>
    <property type="project" value="UniProtKB-EC"/>
</dbReference>
<keyword evidence="2 10" id="KW-0489">Methyltransferase</keyword>
<dbReference type="GO" id="GO:0003677">
    <property type="term" value="F:DNA binding"/>
    <property type="evidence" value="ECO:0007669"/>
    <property type="project" value="UniProtKB-KW"/>
</dbReference>
<name>A0A1M5RAF0_9FIRM</name>
<reference evidence="11" key="1">
    <citation type="submission" date="2016-11" db="EMBL/GenBank/DDBJ databases">
        <authorList>
            <person name="Varghese N."/>
            <person name="Submissions S."/>
        </authorList>
    </citation>
    <scope>NUCLEOTIDE SEQUENCE [LARGE SCALE GENOMIC DNA]</scope>
    <source>
        <strain evidence="11">DSM 13643</strain>
    </source>
</reference>
<feature type="domain" description="TaqI-like C-terminal specificity" evidence="9">
    <location>
        <begin position="429"/>
        <end position="554"/>
    </location>
</feature>
<evidence type="ECO:0000256" key="3">
    <source>
        <dbReference type="ARBA" id="ARBA00022679"/>
    </source>
</evidence>
<keyword evidence="6" id="KW-0238">DNA-binding</keyword>
<evidence type="ECO:0000256" key="5">
    <source>
        <dbReference type="ARBA" id="ARBA00022747"/>
    </source>
</evidence>
<dbReference type="InterPro" id="IPR011639">
    <property type="entry name" value="MethylTrfase_TaqI-like_dom"/>
</dbReference>
<evidence type="ECO:0000256" key="6">
    <source>
        <dbReference type="ARBA" id="ARBA00023125"/>
    </source>
</evidence>
<dbReference type="GO" id="GO:0032259">
    <property type="term" value="P:methylation"/>
    <property type="evidence" value="ECO:0007669"/>
    <property type="project" value="UniProtKB-KW"/>
</dbReference>
<dbReference type="InterPro" id="IPR050953">
    <property type="entry name" value="N4_N6_ade-DNA_methylase"/>
</dbReference>
<evidence type="ECO:0000256" key="4">
    <source>
        <dbReference type="ARBA" id="ARBA00022691"/>
    </source>
</evidence>
<dbReference type="GO" id="GO:0009307">
    <property type="term" value="P:DNA restriction-modification system"/>
    <property type="evidence" value="ECO:0007669"/>
    <property type="project" value="UniProtKB-KW"/>
</dbReference>
<organism evidence="10 11">
    <name type="scientific">Caloranaerobacter azorensis DSM 13643</name>
    <dbReference type="NCBI Taxonomy" id="1121264"/>
    <lineage>
        <taxon>Bacteria</taxon>
        <taxon>Bacillati</taxon>
        <taxon>Bacillota</taxon>
        <taxon>Tissierellia</taxon>
        <taxon>Tissierellales</taxon>
        <taxon>Thermohalobacteraceae</taxon>
        <taxon>Caloranaerobacter</taxon>
    </lineage>
</organism>
<dbReference type="PRINTS" id="PR00507">
    <property type="entry name" value="N12N6MTFRASE"/>
</dbReference>
<keyword evidence="3" id="KW-0808">Transferase</keyword>
<dbReference type="SUPFAM" id="SSF53335">
    <property type="entry name" value="S-adenosyl-L-methionine-dependent methyltransferases"/>
    <property type="match status" value="1"/>
</dbReference>
<sequence length="674" mass="80379">MKKLIKILEKILNLYNEKIDKDLLEDMILNSLILLILEELNAVKLFIEDLEINDVKNCDIYKILKKDLTKEIIKDDYVLPIAYEYIISRKEKKERYAIYYTPKWLVEYIVDRVIAQYIKQRKNIDNLKILEPSCGSGVFLLYIFDMLYNWYKKNTNLSRIEIIKRIIENILYGIDIDRRGIYLCKISLQIKIYKLIGEKIDLKFNLYNVDFLKNNYIDNYKFSFIIGNPPYLENRRINKYYDKDYLKKFFSTAIGRFDIYSLFIEKGIKILCDDGYLAFITPGNILSNNNFTPIRKMILDKTEIKEIVNLGDNIFDKVDMNMAIIFVKKSQNNLKRNKILCKNLKGSSNIKKDLFKDSYRIIDQAYYYNNLNYVFDIESSKKTFELRQRIYNTNFYRINDLCEIVAGIATGNIRHKLLTYDGNKKGARKVLTGRDVKPYYYNWSGLYVITDRSIINKQLGEYATFMREEFVFNPKILIRQTADRFICAYDEQKYYILNTLYSLIIREQCRKDVSIKFILALLNSKLYSFIYRSLIMEEGKLFPQLKIFHIQQSPCKLISLSRQEEYISLIDNIISLKKQLSENTYDEYDMYMKQIEIEYLVYKLDRLVYNLFKLSSSEVEEIERKMGKSPLVYSKNNLININDALNELNRCNDIIRISEKFKIHPLSLLDRNFI</sequence>
<dbReference type="Pfam" id="PF12950">
    <property type="entry name" value="TaqI_C"/>
    <property type="match status" value="1"/>
</dbReference>
<proteinExistence type="predicted"/>
<evidence type="ECO:0000259" key="9">
    <source>
        <dbReference type="Pfam" id="PF12950"/>
    </source>
</evidence>
<dbReference type="RefSeq" id="WP_073194607.1">
    <property type="nucleotide sequence ID" value="NZ_FQXO01000005.1"/>
</dbReference>
<dbReference type="AlphaFoldDB" id="A0A1M5RAF0"/>
<comment type="catalytic activity">
    <reaction evidence="7">
        <text>a 2'-deoxyadenosine in DNA + S-adenosyl-L-methionine = an N(6)-methyl-2'-deoxyadenosine in DNA + S-adenosyl-L-homocysteine + H(+)</text>
        <dbReference type="Rhea" id="RHEA:15197"/>
        <dbReference type="Rhea" id="RHEA-COMP:12418"/>
        <dbReference type="Rhea" id="RHEA-COMP:12419"/>
        <dbReference type="ChEBI" id="CHEBI:15378"/>
        <dbReference type="ChEBI" id="CHEBI:57856"/>
        <dbReference type="ChEBI" id="CHEBI:59789"/>
        <dbReference type="ChEBI" id="CHEBI:90615"/>
        <dbReference type="ChEBI" id="CHEBI:90616"/>
        <dbReference type="EC" id="2.1.1.72"/>
    </reaction>
</comment>
<dbReference type="Gene3D" id="3.90.220.10">
    <property type="entry name" value="Adenine-n6-DNA-methyltransferase Taqi, Chain A, domain 2"/>
    <property type="match status" value="1"/>
</dbReference>
<feature type="domain" description="Type II methyltransferase M.TaqI-like" evidence="8">
    <location>
        <begin position="170"/>
        <end position="315"/>
    </location>
</feature>
<dbReference type="PANTHER" id="PTHR33841:SF6">
    <property type="entry name" value="TYPE II METHYLTRANSFERASE M.HINDII"/>
    <property type="match status" value="1"/>
</dbReference>
<accession>A0A1M5RAF0</accession>